<comment type="caution">
    <text evidence="1">The sequence shown here is derived from an EMBL/GenBank/DDBJ whole genome shotgun (WGS) entry which is preliminary data.</text>
</comment>
<reference evidence="1" key="1">
    <citation type="journal article" date="2022" name="Int. J. Mol. Sci.">
        <title>Draft Genome of Tanacetum Coccineum: Genomic Comparison of Closely Related Tanacetum-Family Plants.</title>
        <authorList>
            <person name="Yamashiro T."/>
            <person name="Shiraishi A."/>
            <person name="Nakayama K."/>
            <person name="Satake H."/>
        </authorList>
    </citation>
    <scope>NUCLEOTIDE SEQUENCE</scope>
</reference>
<proteinExistence type="predicted"/>
<evidence type="ECO:0000313" key="2">
    <source>
        <dbReference type="Proteomes" id="UP001151760"/>
    </source>
</evidence>
<gene>
    <name evidence="1" type="ORF">Tco_0895433</name>
</gene>
<dbReference type="Proteomes" id="UP001151760">
    <property type="component" value="Unassembled WGS sequence"/>
</dbReference>
<accession>A0ABQ5CEK3</accession>
<dbReference type="EMBL" id="BQNB010014219">
    <property type="protein sequence ID" value="GJT25496.1"/>
    <property type="molecule type" value="Genomic_DNA"/>
</dbReference>
<organism evidence="1 2">
    <name type="scientific">Tanacetum coccineum</name>
    <dbReference type="NCBI Taxonomy" id="301880"/>
    <lineage>
        <taxon>Eukaryota</taxon>
        <taxon>Viridiplantae</taxon>
        <taxon>Streptophyta</taxon>
        <taxon>Embryophyta</taxon>
        <taxon>Tracheophyta</taxon>
        <taxon>Spermatophyta</taxon>
        <taxon>Magnoliopsida</taxon>
        <taxon>eudicotyledons</taxon>
        <taxon>Gunneridae</taxon>
        <taxon>Pentapetalae</taxon>
        <taxon>asterids</taxon>
        <taxon>campanulids</taxon>
        <taxon>Asterales</taxon>
        <taxon>Asteraceae</taxon>
        <taxon>Asteroideae</taxon>
        <taxon>Anthemideae</taxon>
        <taxon>Anthemidinae</taxon>
        <taxon>Tanacetum</taxon>
    </lineage>
</organism>
<keyword evidence="2" id="KW-1185">Reference proteome</keyword>
<name>A0ABQ5CEK3_9ASTR</name>
<evidence type="ECO:0000313" key="1">
    <source>
        <dbReference type="EMBL" id="GJT25496.1"/>
    </source>
</evidence>
<protein>
    <submittedName>
        <fullName evidence="1">Uncharacterized protein</fullName>
    </submittedName>
</protein>
<sequence>MACSSAHFLKSSDFKVCALLLLVSLLVIMRILRQGDVLAIVVSLAMASSNLWYHSCYWCDTSSSLCQALYVAIGNFTYAICSEDFLVFQVCLVPLIASYGVIVTSRALSGTCLECIWRVSNSFSHKSLVDFCCPSSCHLVVDMMVQFLLSTNTILLW</sequence>
<reference evidence="1" key="2">
    <citation type="submission" date="2022-01" db="EMBL/GenBank/DDBJ databases">
        <authorList>
            <person name="Yamashiro T."/>
            <person name="Shiraishi A."/>
            <person name="Satake H."/>
            <person name="Nakayama K."/>
        </authorList>
    </citation>
    <scope>NUCLEOTIDE SEQUENCE</scope>
</reference>